<dbReference type="Proteomes" id="UP000256542">
    <property type="component" value="Unassembled WGS sequence"/>
</dbReference>
<dbReference type="InterPro" id="IPR012807">
    <property type="entry name" value="Anti-sigma_ChrR"/>
</dbReference>
<gene>
    <name evidence="2" type="ORF">DFP81_10952</name>
</gene>
<keyword evidence="3" id="KW-1185">Reference proteome</keyword>
<dbReference type="InterPro" id="IPR025979">
    <property type="entry name" value="ChrR-like_cupin_dom"/>
</dbReference>
<accession>A0A3E0DLK5</accession>
<feature type="domain" description="ChrR-like cupin" evidence="1">
    <location>
        <begin position="121"/>
        <end position="212"/>
    </location>
</feature>
<evidence type="ECO:0000259" key="1">
    <source>
        <dbReference type="Pfam" id="PF12973"/>
    </source>
</evidence>
<dbReference type="Pfam" id="PF12973">
    <property type="entry name" value="Cupin_7"/>
    <property type="match status" value="1"/>
</dbReference>
<evidence type="ECO:0000313" key="2">
    <source>
        <dbReference type="EMBL" id="REG82393.1"/>
    </source>
</evidence>
<dbReference type="EMBL" id="QUNG01000009">
    <property type="protein sequence ID" value="REG82393.1"/>
    <property type="molecule type" value="Genomic_DNA"/>
</dbReference>
<dbReference type="Gene3D" id="1.10.10.1320">
    <property type="entry name" value="Anti-sigma factor, zinc-finger domain"/>
    <property type="match status" value="1"/>
</dbReference>
<organism evidence="2 3">
    <name type="scientific">Marinomonas pollencensis</name>
    <dbReference type="NCBI Taxonomy" id="491954"/>
    <lineage>
        <taxon>Bacteria</taxon>
        <taxon>Pseudomonadati</taxon>
        <taxon>Pseudomonadota</taxon>
        <taxon>Gammaproteobacteria</taxon>
        <taxon>Oceanospirillales</taxon>
        <taxon>Oceanospirillaceae</taxon>
        <taxon>Marinomonas</taxon>
    </lineage>
</organism>
<reference evidence="2 3" key="1">
    <citation type="submission" date="2018-08" db="EMBL/GenBank/DDBJ databases">
        <title>Genomic Encyclopedia of Type Strains, Phase III (KMG-III): the genomes of soil and plant-associated and newly described type strains.</title>
        <authorList>
            <person name="Whitman W."/>
        </authorList>
    </citation>
    <scope>NUCLEOTIDE SEQUENCE [LARGE SCALE GENOMIC DNA]</scope>
    <source>
        <strain evidence="2 3">CECT 7375</strain>
    </source>
</reference>
<protein>
    <submittedName>
        <fullName evidence="2">ChrR-like anti-ECFsigma factor</fullName>
    </submittedName>
</protein>
<evidence type="ECO:0000313" key="3">
    <source>
        <dbReference type="Proteomes" id="UP000256542"/>
    </source>
</evidence>
<dbReference type="RefSeq" id="WP_245959160.1">
    <property type="nucleotide sequence ID" value="NZ_QUNG01000009.1"/>
</dbReference>
<comment type="caution">
    <text evidence="2">The sequence shown here is derived from an EMBL/GenBank/DDBJ whole genome shotgun (WGS) entry which is preliminary data.</text>
</comment>
<dbReference type="Gene3D" id="2.60.120.10">
    <property type="entry name" value="Jelly Rolls"/>
    <property type="match status" value="1"/>
</dbReference>
<dbReference type="InterPro" id="IPR011051">
    <property type="entry name" value="RmlC_Cupin_sf"/>
</dbReference>
<dbReference type="InterPro" id="IPR041916">
    <property type="entry name" value="Anti_sigma_zinc_sf"/>
</dbReference>
<name>A0A3E0DLK5_9GAMM</name>
<dbReference type="NCBIfam" id="TIGR02451">
    <property type="entry name" value="anti_sig_ChrR"/>
    <property type="match status" value="1"/>
</dbReference>
<sequence length="239" mass="26990">MMLNYHPTIEMLTDYAAGSLPLTFSLAVSTHLEQCPECQQQVRKLELLGAHIFTNMALNKQSTESLKQTFFDKLNAIDSQRPQADNLLARETLTQHSNNPPEALLDEYQVPSSLGQFIKRNYDELDWVRLSPAVKIATLCEENGVQVALTRIKAGAHIPTHTHAGEEITLVLEGVFSDEKGVYCRGDFVTRNAKHKHKPRVTKDAECICLTVLDAPIEFTGWLTRFLNPIMRRHHPSTQ</sequence>
<dbReference type="AlphaFoldDB" id="A0A3E0DLK5"/>
<dbReference type="InterPro" id="IPR014710">
    <property type="entry name" value="RmlC-like_jellyroll"/>
</dbReference>
<dbReference type="CDD" id="cd20301">
    <property type="entry name" value="cupin_ChrR"/>
    <property type="match status" value="1"/>
</dbReference>
<dbReference type="SUPFAM" id="SSF51182">
    <property type="entry name" value="RmlC-like cupins"/>
    <property type="match status" value="1"/>
</dbReference>
<proteinExistence type="predicted"/>